<keyword evidence="2" id="KW-1185">Reference proteome</keyword>
<sequence>MNKMDIRANATEDSIFGQLKELVRTINYDIQEACSQDDLHITLYHFSKAKSSCLILGELLISIDIFNSDKLNSDFARLNNDMIAMLNNYIHLNRVNIIIDIRRKKK</sequence>
<dbReference type="RefSeq" id="WP_147377308.1">
    <property type="nucleotide sequence ID" value="NZ_RAPN01000005.1"/>
</dbReference>
<evidence type="ECO:0000313" key="2">
    <source>
        <dbReference type="Proteomes" id="UP000283387"/>
    </source>
</evidence>
<dbReference type="Proteomes" id="UP000283387">
    <property type="component" value="Unassembled WGS sequence"/>
</dbReference>
<organism evidence="1 2">
    <name type="scientific">Mangrovibacterium diazotrophicum</name>
    <dbReference type="NCBI Taxonomy" id="1261403"/>
    <lineage>
        <taxon>Bacteria</taxon>
        <taxon>Pseudomonadati</taxon>
        <taxon>Bacteroidota</taxon>
        <taxon>Bacteroidia</taxon>
        <taxon>Marinilabiliales</taxon>
        <taxon>Prolixibacteraceae</taxon>
        <taxon>Mangrovibacterium</taxon>
    </lineage>
</organism>
<dbReference type="EMBL" id="RAPN01000005">
    <property type="protein sequence ID" value="RKD86205.1"/>
    <property type="molecule type" value="Genomic_DNA"/>
</dbReference>
<proteinExistence type="predicted"/>
<accession>A0A419VVP7</accession>
<protein>
    <submittedName>
        <fullName evidence="1">Uncharacterized protein</fullName>
    </submittedName>
</protein>
<reference evidence="1 2" key="1">
    <citation type="submission" date="2018-09" db="EMBL/GenBank/DDBJ databases">
        <title>Genomic Encyclopedia of Archaeal and Bacterial Type Strains, Phase II (KMG-II): from individual species to whole genera.</title>
        <authorList>
            <person name="Goeker M."/>
        </authorList>
    </citation>
    <scope>NUCLEOTIDE SEQUENCE [LARGE SCALE GENOMIC DNA]</scope>
    <source>
        <strain evidence="1 2">DSM 27148</strain>
    </source>
</reference>
<dbReference type="AlphaFoldDB" id="A0A419VVP7"/>
<name>A0A419VVP7_9BACT</name>
<comment type="caution">
    <text evidence="1">The sequence shown here is derived from an EMBL/GenBank/DDBJ whole genome shotgun (WGS) entry which is preliminary data.</text>
</comment>
<evidence type="ECO:0000313" key="1">
    <source>
        <dbReference type="EMBL" id="RKD86205.1"/>
    </source>
</evidence>
<gene>
    <name evidence="1" type="ORF">BC643_4522</name>
</gene>